<dbReference type="AlphaFoldDB" id="A0A0L0QQH1"/>
<name>A0A0L0QQH1_VIRPA</name>
<organism evidence="2 3">
    <name type="scientific">Virgibacillus pantothenticus</name>
    <dbReference type="NCBI Taxonomy" id="1473"/>
    <lineage>
        <taxon>Bacteria</taxon>
        <taxon>Bacillati</taxon>
        <taxon>Bacillota</taxon>
        <taxon>Bacilli</taxon>
        <taxon>Bacillales</taxon>
        <taxon>Bacillaceae</taxon>
        <taxon>Virgibacillus</taxon>
    </lineage>
</organism>
<gene>
    <name evidence="2" type="ORF">AFK71_10710</name>
</gene>
<accession>A0A0L0QQH1</accession>
<sequence>MIGVEEAAEILNLSPGTVKNHCAEGKITAKKIGKTWIIDKRTLNK</sequence>
<keyword evidence="2" id="KW-0238">DNA-binding</keyword>
<keyword evidence="3" id="KW-1185">Reference proteome</keyword>
<evidence type="ECO:0000313" key="3">
    <source>
        <dbReference type="Proteomes" id="UP000036780"/>
    </source>
</evidence>
<feature type="domain" description="Helix-turn-helix" evidence="1">
    <location>
        <begin position="3"/>
        <end position="44"/>
    </location>
</feature>
<dbReference type="PATRIC" id="fig|1473.5.peg.659"/>
<dbReference type="Pfam" id="PF12728">
    <property type="entry name" value="HTH_17"/>
    <property type="match status" value="1"/>
</dbReference>
<protein>
    <submittedName>
        <fullName evidence="2">DNA-binding protein</fullName>
    </submittedName>
</protein>
<dbReference type="InterPro" id="IPR010093">
    <property type="entry name" value="SinI_DNA-bd"/>
</dbReference>
<reference evidence="3" key="1">
    <citation type="submission" date="2015-07" db="EMBL/GenBank/DDBJ databases">
        <title>Fjat-10053 dsm26.</title>
        <authorList>
            <person name="Liu B."/>
            <person name="Wang J."/>
            <person name="Zhu Y."/>
            <person name="Liu G."/>
            <person name="Chen Q."/>
            <person name="Chen Z."/>
            <person name="Lan J."/>
            <person name="Che J."/>
            <person name="Ge C."/>
            <person name="Shi H."/>
            <person name="Pan Z."/>
            <person name="Liu X."/>
        </authorList>
    </citation>
    <scope>NUCLEOTIDE SEQUENCE [LARGE SCALE GENOMIC DNA]</scope>
    <source>
        <strain evidence="3">DSM 26</strain>
    </source>
</reference>
<dbReference type="EMBL" id="LGTO01000007">
    <property type="protein sequence ID" value="KNE20865.1"/>
    <property type="molecule type" value="Genomic_DNA"/>
</dbReference>
<evidence type="ECO:0000259" key="1">
    <source>
        <dbReference type="Pfam" id="PF12728"/>
    </source>
</evidence>
<proteinExistence type="predicted"/>
<dbReference type="GO" id="GO:0003677">
    <property type="term" value="F:DNA binding"/>
    <property type="evidence" value="ECO:0007669"/>
    <property type="project" value="UniProtKB-KW"/>
</dbReference>
<dbReference type="NCBIfam" id="TIGR01764">
    <property type="entry name" value="excise"/>
    <property type="match status" value="1"/>
</dbReference>
<evidence type="ECO:0000313" key="2">
    <source>
        <dbReference type="EMBL" id="KNE20865.1"/>
    </source>
</evidence>
<comment type="caution">
    <text evidence="2">The sequence shown here is derived from an EMBL/GenBank/DDBJ whole genome shotgun (WGS) entry which is preliminary data.</text>
</comment>
<dbReference type="Proteomes" id="UP000036780">
    <property type="component" value="Unassembled WGS sequence"/>
</dbReference>
<dbReference type="InterPro" id="IPR041657">
    <property type="entry name" value="HTH_17"/>
</dbReference>